<evidence type="ECO:0000256" key="2">
    <source>
        <dbReference type="RuleBase" id="RU003616"/>
    </source>
</evidence>
<dbReference type="InterPro" id="IPR031107">
    <property type="entry name" value="Small_HSP"/>
</dbReference>
<dbReference type="PANTHER" id="PTHR11527">
    <property type="entry name" value="HEAT-SHOCK PROTEIN 20 FAMILY MEMBER"/>
    <property type="match status" value="1"/>
</dbReference>
<name>A0A5S5APA6_9FIRM</name>
<evidence type="ECO:0000259" key="3">
    <source>
        <dbReference type="PROSITE" id="PS01031"/>
    </source>
</evidence>
<dbReference type="Proteomes" id="UP000322294">
    <property type="component" value="Unassembled WGS sequence"/>
</dbReference>
<sequence>MRGRDLSPWRRRSFFPAVFEFDVESFLDNFFDSIYPQAIRIDMRETESEYIVEADMPGYDKNSIEIRYENNLLTISGQQDEFTEEKRDNYIHRERRRGSFRRTIPVPENVDAEKIKASYNNGVLRVILPKITPSKPTGRRIEIE</sequence>
<proteinExistence type="inferred from homology"/>
<evidence type="ECO:0000313" key="4">
    <source>
        <dbReference type="EMBL" id="TYP53301.1"/>
    </source>
</evidence>
<dbReference type="OrthoDB" id="9811615at2"/>
<accession>A0A5S5APA6</accession>
<gene>
    <name evidence="4" type="ORF">LZ11_01542</name>
</gene>
<dbReference type="AlphaFoldDB" id="A0A5S5APA6"/>
<dbReference type="PROSITE" id="PS01031">
    <property type="entry name" value="SHSP"/>
    <property type="match status" value="1"/>
</dbReference>
<comment type="caution">
    <text evidence="4">The sequence shown here is derived from an EMBL/GenBank/DDBJ whole genome shotgun (WGS) entry which is preliminary data.</text>
</comment>
<reference evidence="4 5" key="1">
    <citation type="submission" date="2019-07" db="EMBL/GenBank/DDBJ databases">
        <title>Genomic Encyclopedia of Type Strains, Phase I: the one thousand microbial genomes (KMG-I) project.</title>
        <authorList>
            <person name="Kyrpides N."/>
        </authorList>
    </citation>
    <scope>NUCLEOTIDE SEQUENCE [LARGE SCALE GENOMIC DNA]</scope>
    <source>
        <strain evidence="4 5">DSM 16647</strain>
    </source>
</reference>
<dbReference type="InterPro" id="IPR002068">
    <property type="entry name" value="A-crystallin/Hsp20_dom"/>
</dbReference>
<dbReference type="InterPro" id="IPR008978">
    <property type="entry name" value="HSP20-like_chaperone"/>
</dbReference>
<organism evidence="4 5">
    <name type="scientific">Thermosediminibacter litoriperuensis</name>
    <dbReference type="NCBI Taxonomy" id="291989"/>
    <lineage>
        <taxon>Bacteria</taxon>
        <taxon>Bacillati</taxon>
        <taxon>Bacillota</taxon>
        <taxon>Clostridia</taxon>
        <taxon>Thermosediminibacterales</taxon>
        <taxon>Thermosediminibacteraceae</taxon>
        <taxon>Thermosediminibacter</taxon>
    </lineage>
</organism>
<keyword evidence="5" id="KW-1185">Reference proteome</keyword>
<dbReference type="EMBL" id="VNHO01000015">
    <property type="protein sequence ID" value="TYP53301.1"/>
    <property type="molecule type" value="Genomic_DNA"/>
</dbReference>
<protein>
    <submittedName>
        <fullName evidence="4">HSP20 family protein</fullName>
    </submittedName>
</protein>
<evidence type="ECO:0000256" key="1">
    <source>
        <dbReference type="PROSITE-ProRule" id="PRU00285"/>
    </source>
</evidence>
<comment type="similarity">
    <text evidence="1 2">Belongs to the small heat shock protein (HSP20) family.</text>
</comment>
<evidence type="ECO:0000313" key="5">
    <source>
        <dbReference type="Proteomes" id="UP000322294"/>
    </source>
</evidence>
<dbReference type="Pfam" id="PF00011">
    <property type="entry name" value="HSP20"/>
    <property type="match status" value="1"/>
</dbReference>
<dbReference type="Gene3D" id="2.60.40.790">
    <property type="match status" value="1"/>
</dbReference>
<dbReference type="RefSeq" id="WP_148867289.1">
    <property type="nucleotide sequence ID" value="NZ_VNHO01000015.1"/>
</dbReference>
<feature type="domain" description="SHSP" evidence="3">
    <location>
        <begin position="29"/>
        <end position="144"/>
    </location>
</feature>
<dbReference type="SUPFAM" id="SSF49764">
    <property type="entry name" value="HSP20-like chaperones"/>
    <property type="match status" value="1"/>
</dbReference>